<name>A0A6N4WIR2_9MYCO</name>
<dbReference type="Pfam" id="PF02515">
    <property type="entry name" value="CoA_transf_3"/>
    <property type="match status" value="1"/>
</dbReference>
<dbReference type="SUPFAM" id="SSF89796">
    <property type="entry name" value="CoA-transferase family III (CaiB/BaiF)"/>
    <property type="match status" value="1"/>
</dbReference>
<dbReference type="PANTHER" id="PTHR48228:SF5">
    <property type="entry name" value="ALPHA-METHYLACYL-COA RACEMASE"/>
    <property type="match status" value="1"/>
</dbReference>
<dbReference type="InterPro" id="IPR003673">
    <property type="entry name" value="CoA-Trfase_fam_III"/>
</dbReference>
<reference evidence="1 2" key="1">
    <citation type="journal article" date="2019" name="Emerg. Microbes Infect.">
        <title>Comprehensive subspecies identification of 175 nontuberculous mycobacteria species based on 7547 genomic profiles.</title>
        <authorList>
            <person name="Matsumoto Y."/>
            <person name="Kinjo T."/>
            <person name="Motooka D."/>
            <person name="Nabeya D."/>
            <person name="Jung N."/>
            <person name="Uechi K."/>
            <person name="Horii T."/>
            <person name="Iida T."/>
            <person name="Fujita J."/>
            <person name="Nakamura S."/>
        </authorList>
    </citation>
    <scope>NUCLEOTIDE SEQUENCE [LARGE SCALE GENOMIC DNA]</scope>
    <source>
        <strain evidence="1 2">JCM 30275</strain>
    </source>
</reference>
<dbReference type="GO" id="GO:0016740">
    <property type="term" value="F:transferase activity"/>
    <property type="evidence" value="ECO:0007669"/>
    <property type="project" value="UniProtKB-KW"/>
</dbReference>
<evidence type="ECO:0000313" key="2">
    <source>
        <dbReference type="Proteomes" id="UP000467249"/>
    </source>
</evidence>
<gene>
    <name evidence="1" type="ORF">MANY_51090</name>
</gene>
<dbReference type="Proteomes" id="UP000467249">
    <property type="component" value="Chromosome"/>
</dbReference>
<dbReference type="EMBL" id="AP022620">
    <property type="protein sequence ID" value="BBZ79772.1"/>
    <property type="molecule type" value="Genomic_DNA"/>
</dbReference>
<dbReference type="PANTHER" id="PTHR48228">
    <property type="entry name" value="SUCCINYL-COA--D-CITRAMALATE COA-TRANSFERASE"/>
    <property type="match status" value="1"/>
</dbReference>
<organism evidence="1 2">
    <name type="scientific">Mycolicibacterium anyangense</name>
    <dbReference type="NCBI Taxonomy" id="1431246"/>
    <lineage>
        <taxon>Bacteria</taxon>
        <taxon>Bacillati</taxon>
        <taxon>Actinomycetota</taxon>
        <taxon>Actinomycetes</taxon>
        <taxon>Mycobacteriales</taxon>
        <taxon>Mycobacteriaceae</taxon>
        <taxon>Mycolicibacterium</taxon>
    </lineage>
</organism>
<dbReference type="KEGG" id="many:MANY_51090"/>
<dbReference type="InterPro" id="IPR023606">
    <property type="entry name" value="CoA-Trfase_III_dom_1_sf"/>
</dbReference>
<protein>
    <submittedName>
        <fullName evidence="1">CoA transferase</fullName>
    </submittedName>
</protein>
<dbReference type="InterPro" id="IPR044855">
    <property type="entry name" value="CoA-Trfase_III_dom3_sf"/>
</dbReference>
<proteinExistence type="predicted"/>
<sequence>MPNLLDGVRVVESAVLLNGDTVGMLLGDLGADVIKVESPPVGDYLRYFLGQIVPGVSVPHAQVNRNKRSVLLNLSDDSDRETFWRLIDTADIFVDGNRPGVCEKLGVGPDAMRARKPSLVYVQHTGFGAVGPYANIPTHGMLMNALVGAHAVRRGEDGLLERGSFEQDGANMGGEATSVGALHAALHAVAALYRARQTGLGAYIDVAGSDATAMTAWIALALQRNDHRITDRSGMATRSDGEMKGSRYQFYETADGRIALFGCIEQRFWDKWAAAAGREDLVGRQADTSNGSVDWGDDVERHLVAEVIATKTLDEWLALAAEHGFALGAAHQSIEEVAADPHIAGRNVFVEGEHPVAGPISYVGSAAIVDGEPFVVRRHAPAPGEHTEEVLAELAGDRG</sequence>
<keyword evidence="2" id="KW-1185">Reference proteome</keyword>
<dbReference type="AlphaFoldDB" id="A0A6N4WIR2"/>
<dbReference type="Gene3D" id="3.40.50.10540">
    <property type="entry name" value="Crotonobetainyl-coa:carnitine coa-transferase, domain 1"/>
    <property type="match status" value="1"/>
</dbReference>
<evidence type="ECO:0000313" key="1">
    <source>
        <dbReference type="EMBL" id="BBZ79772.1"/>
    </source>
</evidence>
<dbReference type="Gene3D" id="3.30.1540.10">
    <property type="entry name" value="formyl-coa transferase, domain 3"/>
    <property type="match status" value="1"/>
</dbReference>
<keyword evidence="1" id="KW-0808">Transferase</keyword>
<accession>A0A6N4WIR2</accession>
<dbReference type="RefSeq" id="WP_163807109.1">
    <property type="nucleotide sequence ID" value="NZ_AP022620.1"/>
</dbReference>
<dbReference type="InterPro" id="IPR050509">
    <property type="entry name" value="CoA-transferase_III"/>
</dbReference>